<keyword evidence="4 6" id="KW-1133">Transmembrane helix</keyword>
<feature type="transmembrane region" description="Helical" evidence="6">
    <location>
        <begin position="363"/>
        <end position="384"/>
    </location>
</feature>
<feature type="transmembrane region" description="Helical" evidence="6">
    <location>
        <begin position="337"/>
        <end position="357"/>
    </location>
</feature>
<sequence>MDPRTGPDERRARRSLVGASAGFFVVMLDTTIVNVALPSIGAGLHVSFQGLQWVVNAYAIALAALLLGAGGMADRFGTRRVYEASLLLFAIASLGCALSPELWVLLASRFAQGVAGASLIPTSMVLAADGCRTPEERSVALGWWGSAGGLAAAMGPVLGGCLVSTLGWRCVFWVNVPICVLIRLVLTGSGSRRAGRSRRRAAPSDGAGQVLSILAIGLTSFSVIELGSSSTRILGSAGCAAAAASWWAFLRYESRSAKAFLETALFRVPAFATNCAIGWILNFALFGELFVLSMYLQQGLGYSSAHAGLVIFPQTCSALIAAPLGGRAAAAWGGRRATAVGLTAGGIGFLGIALFPLTGSQAALAPLSFLASFGMAFAMPPVSAEAIGSVAERRKGMASGVINTARQLGTVCGTAAMGAVYAIAGATMGVVVSVAIAALLFFIGALASWSVGSAGASARGA</sequence>
<dbReference type="AlphaFoldDB" id="A0A1D8B4I0"/>
<evidence type="ECO:0000256" key="6">
    <source>
        <dbReference type="SAM" id="Phobius"/>
    </source>
</evidence>
<feature type="transmembrane region" description="Helical" evidence="6">
    <location>
        <begin position="305"/>
        <end position="325"/>
    </location>
</feature>
<protein>
    <recommendedName>
        <fullName evidence="7">Major facilitator superfamily (MFS) profile domain-containing protein</fullName>
    </recommendedName>
</protein>
<dbReference type="Gene3D" id="1.20.1720.10">
    <property type="entry name" value="Multidrug resistance protein D"/>
    <property type="match status" value="1"/>
</dbReference>
<keyword evidence="3 6" id="KW-0812">Transmembrane</keyword>
<evidence type="ECO:0000313" key="8">
    <source>
        <dbReference type="EMBL" id="AOS48042.1"/>
    </source>
</evidence>
<feature type="transmembrane region" description="Helical" evidence="6">
    <location>
        <begin position="207"/>
        <end position="227"/>
    </location>
</feature>
<keyword evidence="5 6" id="KW-0472">Membrane</keyword>
<dbReference type="Proteomes" id="UP000095214">
    <property type="component" value="Chromosome"/>
</dbReference>
<feature type="domain" description="Major facilitator superfamily (MFS) profile" evidence="7">
    <location>
        <begin position="15"/>
        <end position="450"/>
    </location>
</feature>
<feature type="transmembrane region" description="Helical" evidence="6">
    <location>
        <begin position="85"/>
        <end position="104"/>
    </location>
</feature>
<dbReference type="GO" id="GO:0005886">
    <property type="term" value="C:plasma membrane"/>
    <property type="evidence" value="ECO:0007669"/>
    <property type="project" value="UniProtKB-SubCell"/>
</dbReference>
<reference evidence="8 9" key="1">
    <citation type="submission" date="2016-09" db="EMBL/GenBank/DDBJ databases">
        <title>Complete genome sequence of Actinomyces hongkongensis HKU8.</title>
        <authorList>
            <person name="Gao Y.-X."/>
            <person name="Zhou Y.-Y."/>
            <person name="Xie Y."/>
            <person name="Wang M."/>
            <person name="Wang S.-J."/>
            <person name="Shen S.-G."/>
        </authorList>
    </citation>
    <scope>NUCLEOTIDE SEQUENCE [LARGE SCALE GENOMIC DNA]</scope>
    <source>
        <strain evidence="8 9">HKU8</strain>
    </source>
</reference>
<proteinExistence type="predicted"/>
<keyword evidence="9" id="KW-1185">Reference proteome</keyword>
<name>A0A1D8B4I0_9ACTO</name>
<evidence type="ECO:0000313" key="9">
    <source>
        <dbReference type="Proteomes" id="UP000095214"/>
    </source>
</evidence>
<dbReference type="PRINTS" id="PR01036">
    <property type="entry name" value="TCRTETB"/>
</dbReference>
<feature type="transmembrane region" description="Helical" evidence="6">
    <location>
        <begin position="405"/>
        <end position="424"/>
    </location>
</feature>
<dbReference type="PANTHER" id="PTHR42718:SF9">
    <property type="entry name" value="MAJOR FACILITATOR SUPERFAMILY MULTIDRUG TRANSPORTER MFSC"/>
    <property type="match status" value="1"/>
</dbReference>
<feature type="transmembrane region" description="Helical" evidence="6">
    <location>
        <begin position="21"/>
        <end position="41"/>
    </location>
</feature>
<gene>
    <name evidence="8" type="ORF">BH719_06495</name>
</gene>
<dbReference type="InterPro" id="IPR011701">
    <property type="entry name" value="MFS"/>
</dbReference>
<dbReference type="Pfam" id="PF07690">
    <property type="entry name" value="MFS_1"/>
    <property type="match status" value="1"/>
</dbReference>
<feature type="transmembrane region" description="Helical" evidence="6">
    <location>
        <begin position="430"/>
        <end position="451"/>
    </location>
</feature>
<evidence type="ECO:0000256" key="3">
    <source>
        <dbReference type="ARBA" id="ARBA00022692"/>
    </source>
</evidence>
<feature type="transmembrane region" description="Helical" evidence="6">
    <location>
        <begin position="53"/>
        <end position="73"/>
    </location>
</feature>
<dbReference type="GO" id="GO:0022857">
    <property type="term" value="F:transmembrane transporter activity"/>
    <property type="evidence" value="ECO:0007669"/>
    <property type="project" value="InterPro"/>
</dbReference>
<dbReference type="EMBL" id="CP017298">
    <property type="protein sequence ID" value="AOS48042.1"/>
    <property type="molecule type" value="Genomic_DNA"/>
</dbReference>
<dbReference type="InterPro" id="IPR036259">
    <property type="entry name" value="MFS_trans_sf"/>
</dbReference>
<dbReference type="PANTHER" id="PTHR42718">
    <property type="entry name" value="MAJOR FACILITATOR SUPERFAMILY MULTIDRUG TRANSPORTER MFSC"/>
    <property type="match status" value="1"/>
</dbReference>
<dbReference type="CDD" id="cd17321">
    <property type="entry name" value="MFS_MMR_MDR_like"/>
    <property type="match status" value="1"/>
</dbReference>
<dbReference type="KEGG" id="phon:BH719_06495"/>
<dbReference type="InterPro" id="IPR020846">
    <property type="entry name" value="MFS_dom"/>
</dbReference>
<organism evidence="8 9">
    <name type="scientific">Pauljensenia hongkongensis</name>
    <dbReference type="NCBI Taxonomy" id="178339"/>
    <lineage>
        <taxon>Bacteria</taxon>
        <taxon>Bacillati</taxon>
        <taxon>Actinomycetota</taxon>
        <taxon>Actinomycetes</taxon>
        <taxon>Actinomycetales</taxon>
        <taxon>Actinomycetaceae</taxon>
        <taxon>Pauljensenia</taxon>
    </lineage>
</organism>
<evidence type="ECO:0000256" key="4">
    <source>
        <dbReference type="ARBA" id="ARBA00022989"/>
    </source>
</evidence>
<evidence type="ECO:0000259" key="7">
    <source>
        <dbReference type="PROSITE" id="PS50850"/>
    </source>
</evidence>
<evidence type="ECO:0000256" key="1">
    <source>
        <dbReference type="ARBA" id="ARBA00004651"/>
    </source>
</evidence>
<evidence type="ECO:0000256" key="5">
    <source>
        <dbReference type="ARBA" id="ARBA00023136"/>
    </source>
</evidence>
<evidence type="ECO:0000256" key="2">
    <source>
        <dbReference type="ARBA" id="ARBA00022448"/>
    </source>
</evidence>
<comment type="subcellular location">
    <subcellularLocation>
        <location evidence="1">Cell membrane</location>
        <topology evidence="1">Multi-pass membrane protein</topology>
    </subcellularLocation>
</comment>
<dbReference type="PROSITE" id="PS50850">
    <property type="entry name" value="MFS"/>
    <property type="match status" value="1"/>
</dbReference>
<accession>A0A1D8B4I0</accession>
<dbReference type="SUPFAM" id="SSF103473">
    <property type="entry name" value="MFS general substrate transporter"/>
    <property type="match status" value="1"/>
</dbReference>
<dbReference type="STRING" id="178339.BH719_06495"/>
<keyword evidence="2" id="KW-0813">Transport</keyword>
<dbReference type="Gene3D" id="1.20.1250.20">
    <property type="entry name" value="MFS general substrate transporter like domains"/>
    <property type="match status" value="1"/>
</dbReference>
<feature type="transmembrane region" description="Helical" evidence="6">
    <location>
        <begin position="166"/>
        <end position="186"/>
    </location>
</feature>
<feature type="transmembrane region" description="Helical" evidence="6">
    <location>
        <begin position="264"/>
        <end position="285"/>
    </location>
</feature>
<feature type="transmembrane region" description="Helical" evidence="6">
    <location>
        <begin position="233"/>
        <end position="252"/>
    </location>
</feature>